<dbReference type="PANTHER" id="PTHR48204:SF1">
    <property type="entry name" value="OS07G0265100 PROTEIN"/>
    <property type="match status" value="1"/>
</dbReference>
<gene>
    <name evidence="1" type="ORF">CB5_LOCUS1449</name>
</gene>
<reference evidence="1" key="1">
    <citation type="submission" date="2020-07" db="EMBL/GenBank/DDBJ databases">
        <authorList>
            <person name="Lin J."/>
        </authorList>
    </citation>
    <scope>NUCLEOTIDE SEQUENCE</scope>
</reference>
<sequence>MNAASSEPSIEHQSATMRPPKRLLFDRRYGWIFDEWKDPSEEALAGGRGMFCILPIAKSLLNIASQSIEAAAESVNRVTKNTKHVSPEASSEERRTWFHKLEHSGAAAAANLNKEFAQETATFKFI</sequence>
<protein>
    <submittedName>
        <fullName evidence="1">Uncharacterized protein</fullName>
    </submittedName>
</protein>
<accession>A0A6V7NIB2</accession>
<evidence type="ECO:0000313" key="1">
    <source>
        <dbReference type="EMBL" id="CAD1818238.1"/>
    </source>
</evidence>
<dbReference type="AlphaFoldDB" id="A0A6V7NIB2"/>
<dbReference type="EMBL" id="LR862138">
    <property type="protein sequence ID" value="CAD1818238.1"/>
    <property type="molecule type" value="Genomic_DNA"/>
</dbReference>
<organism evidence="1">
    <name type="scientific">Ananas comosus var. bracteatus</name>
    <name type="common">red pineapple</name>
    <dbReference type="NCBI Taxonomy" id="296719"/>
    <lineage>
        <taxon>Eukaryota</taxon>
        <taxon>Viridiplantae</taxon>
        <taxon>Streptophyta</taxon>
        <taxon>Embryophyta</taxon>
        <taxon>Tracheophyta</taxon>
        <taxon>Spermatophyta</taxon>
        <taxon>Magnoliopsida</taxon>
        <taxon>Liliopsida</taxon>
        <taxon>Poales</taxon>
        <taxon>Bromeliaceae</taxon>
        <taxon>Bromelioideae</taxon>
        <taxon>Ananas</taxon>
    </lineage>
</organism>
<name>A0A6V7NIB2_ANACO</name>
<dbReference type="PANTHER" id="PTHR48204">
    <property type="entry name" value="OS07G0265100 PROTEIN"/>
    <property type="match status" value="1"/>
</dbReference>
<proteinExistence type="predicted"/>